<dbReference type="EMBL" id="CP008726">
    <property type="protein sequence ID" value="AIO65685.1"/>
    <property type="molecule type" value="Genomic_DNA"/>
</dbReference>
<evidence type="ECO:0000256" key="2">
    <source>
        <dbReference type="SAM" id="SignalP"/>
    </source>
</evidence>
<evidence type="ECO:0000256" key="1">
    <source>
        <dbReference type="SAM" id="MobiDB-lite"/>
    </source>
</evidence>
<dbReference type="AlphaFoldDB" id="A0AAI8FMD0"/>
<organism evidence="3 4">
    <name type="scientific">Burkholderia oklahomensis</name>
    <dbReference type="NCBI Taxonomy" id="342113"/>
    <lineage>
        <taxon>Bacteria</taxon>
        <taxon>Pseudomonadati</taxon>
        <taxon>Pseudomonadota</taxon>
        <taxon>Betaproteobacteria</taxon>
        <taxon>Burkholderiales</taxon>
        <taxon>Burkholderiaceae</taxon>
        <taxon>Burkholderia</taxon>
        <taxon>pseudomallei group</taxon>
    </lineage>
</organism>
<evidence type="ECO:0000313" key="3">
    <source>
        <dbReference type="EMBL" id="AIO65685.1"/>
    </source>
</evidence>
<evidence type="ECO:0008006" key="5">
    <source>
        <dbReference type="Google" id="ProtNLM"/>
    </source>
</evidence>
<reference evidence="3 4" key="1">
    <citation type="submission" date="2014-06" db="EMBL/GenBank/DDBJ databases">
        <authorList>
            <person name="Bishop-Lilly K.A."/>
            <person name="Broomall S.M."/>
            <person name="Chain P.S."/>
            <person name="Chertkov O."/>
            <person name="Coyne S.R."/>
            <person name="Daligault H.E."/>
            <person name="Davenport K.W."/>
            <person name="Erkkila T."/>
            <person name="Frey K.G."/>
            <person name="Gibbons H.S."/>
            <person name="Gu W."/>
            <person name="Jaissle J."/>
            <person name="Johnson S.L."/>
            <person name="Koroleva G.I."/>
            <person name="Ladner J.T."/>
            <person name="Lo C.-C."/>
            <person name="Minogue T.D."/>
            <person name="Munk C."/>
            <person name="Palacios G.F."/>
            <person name="Redden C.L."/>
            <person name="Rosenzweig C.N."/>
            <person name="Scholz M.B."/>
            <person name="Teshima H."/>
            <person name="Xu Y."/>
        </authorList>
    </citation>
    <scope>NUCLEOTIDE SEQUENCE [LARGE SCALE GENOMIC DNA]</scope>
    <source>
        <strain evidence="3 4">EO147</strain>
    </source>
</reference>
<protein>
    <recommendedName>
        <fullName evidence="5">DUF3613 domain-containing protein</fullName>
    </recommendedName>
</protein>
<feature type="region of interest" description="Disordered" evidence="1">
    <location>
        <begin position="105"/>
        <end position="127"/>
    </location>
</feature>
<sequence length="127" mass="12715">MTTHDHTKTAAARPGRSRALCATLALAGALAGAAGAARAQSPQGATPPASEIGHATHTWLEWQASNRDAGPSQPMIGEAASIAYARYLDSFKTKIPAFYGSAASMSGGGSGGSGGADFLLTPASRSQ</sequence>
<dbReference type="Pfam" id="PF12266">
    <property type="entry name" value="DUF3613"/>
    <property type="match status" value="1"/>
</dbReference>
<keyword evidence="2" id="KW-0732">Signal</keyword>
<name>A0AAI8FMD0_9BURK</name>
<evidence type="ECO:0000313" key="4">
    <source>
        <dbReference type="Proteomes" id="UP000029424"/>
    </source>
</evidence>
<keyword evidence="4" id="KW-1185">Reference proteome</keyword>
<gene>
    <name evidence="3" type="ORF">DM82_1054</name>
</gene>
<feature type="compositionally biased region" description="Gly residues" evidence="1">
    <location>
        <begin position="106"/>
        <end position="115"/>
    </location>
</feature>
<accession>A0AAI8FMD0</accession>
<dbReference type="RefSeq" id="WP_038802580.1">
    <property type="nucleotide sequence ID" value="NZ_CP008726.1"/>
</dbReference>
<dbReference type="KEGG" id="bok:DM82_1054"/>
<feature type="chain" id="PRO_5042537917" description="DUF3613 domain-containing protein" evidence="2">
    <location>
        <begin position="40"/>
        <end position="127"/>
    </location>
</feature>
<proteinExistence type="predicted"/>
<feature type="signal peptide" evidence="2">
    <location>
        <begin position="1"/>
        <end position="39"/>
    </location>
</feature>
<dbReference type="InterPro" id="IPR022053">
    <property type="entry name" value="DUF3613"/>
</dbReference>
<dbReference type="Proteomes" id="UP000029424">
    <property type="component" value="Chromosome 1"/>
</dbReference>